<comment type="caution">
    <text evidence="1">The sequence shown here is derived from an EMBL/GenBank/DDBJ whole genome shotgun (WGS) entry which is preliminary data.</text>
</comment>
<reference evidence="1 2" key="1">
    <citation type="submission" date="2020-04" db="EMBL/GenBank/DDBJ databases">
        <title>Molecular characterization of pseudomonads from Agaricus bisporus reveal novel blotch 2 pathogens in Western Europe.</title>
        <authorList>
            <person name="Taparia T."/>
            <person name="Krijger M."/>
            <person name="Haynes E."/>
            <person name="Elpinstone J.G."/>
            <person name="Noble R."/>
            <person name="Van Der Wolf J."/>
        </authorList>
    </citation>
    <scope>NUCLEOTIDE SEQUENCE [LARGE SCALE GENOMIC DNA]</scope>
    <source>
        <strain evidence="1 2">IPO3781</strain>
    </source>
</reference>
<evidence type="ECO:0000313" key="1">
    <source>
        <dbReference type="EMBL" id="NWE79756.1"/>
    </source>
</evidence>
<dbReference type="AlphaFoldDB" id="A0A7Y8FI07"/>
<accession>A0A7Y8FI07</accession>
<dbReference type="EMBL" id="JACARF010000059">
    <property type="protein sequence ID" value="NWE79756.1"/>
    <property type="molecule type" value="Genomic_DNA"/>
</dbReference>
<evidence type="ECO:0008006" key="3">
    <source>
        <dbReference type="Google" id="ProtNLM"/>
    </source>
</evidence>
<sequence length="181" mass="19541">MRTLRVIPALLLVFLSGCGQVYNVRSLNTAYTAPPSAETARLRIISDGMVRAVPGRDCLDWNVPGAGVMVSAKSGFADRNGASLGMPGPIYTWDGAVSSEQVIPANTPIAFHYLGLPQYGRQCFNTMTFIPKPGMDYMVRASMSGSCSFELAELAKGAERWTPIEPTPSGRLSMCHAMDNF</sequence>
<dbReference type="PROSITE" id="PS51257">
    <property type="entry name" value="PROKAR_LIPOPROTEIN"/>
    <property type="match status" value="1"/>
</dbReference>
<name>A0A7Y8FI07_9PSED</name>
<proteinExistence type="predicted"/>
<gene>
    <name evidence="1" type="ORF">HX828_29760</name>
</gene>
<dbReference type="Proteomes" id="UP000537188">
    <property type="component" value="Unassembled WGS sequence"/>
</dbReference>
<evidence type="ECO:0000313" key="2">
    <source>
        <dbReference type="Proteomes" id="UP000537188"/>
    </source>
</evidence>
<dbReference type="RefSeq" id="WP_177116060.1">
    <property type="nucleotide sequence ID" value="NZ_JACARF010000059.1"/>
</dbReference>
<protein>
    <recommendedName>
        <fullName evidence="3">Lipoprotein</fullName>
    </recommendedName>
</protein>
<organism evidence="1 2">
    <name type="scientific">Pseudomonas yamanorum</name>
    <dbReference type="NCBI Taxonomy" id="515393"/>
    <lineage>
        <taxon>Bacteria</taxon>
        <taxon>Pseudomonadati</taxon>
        <taxon>Pseudomonadota</taxon>
        <taxon>Gammaproteobacteria</taxon>
        <taxon>Pseudomonadales</taxon>
        <taxon>Pseudomonadaceae</taxon>
        <taxon>Pseudomonas</taxon>
    </lineage>
</organism>